<organism evidence="1 2">
    <name type="scientific">Dreissena polymorpha</name>
    <name type="common">Zebra mussel</name>
    <name type="synonym">Mytilus polymorpha</name>
    <dbReference type="NCBI Taxonomy" id="45954"/>
    <lineage>
        <taxon>Eukaryota</taxon>
        <taxon>Metazoa</taxon>
        <taxon>Spiralia</taxon>
        <taxon>Lophotrochozoa</taxon>
        <taxon>Mollusca</taxon>
        <taxon>Bivalvia</taxon>
        <taxon>Autobranchia</taxon>
        <taxon>Heteroconchia</taxon>
        <taxon>Euheterodonta</taxon>
        <taxon>Imparidentia</taxon>
        <taxon>Neoheterodontei</taxon>
        <taxon>Myida</taxon>
        <taxon>Dreissenoidea</taxon>
        <taxon>Dreissenidae</taxon>
        <taxon>Dreissena</taxon>
    </lineage>
</organism>
<comment type="caution">
    <text evidence="1">The sequence shown here is derived from an EMBL/GenBank/DDBJ whole genome shotgun (WGS) entry which is preliminary data.</text>
</comment>
<dbReference type="EMBL" id="JAIWYP010000003">
    <property type="protein sequence ID" value="KAH3853834.1"/>
    <property type="molecule type" value="Genomic_DNA"/>
</dbReference>
<evidence type="ECO:0000313" key="1">
    <source>
        <dbReference type="EMBL" id="KAH3853834.1"/>
    </source>
</evidence>
<protein>
    <submittedName>
        <fullName evidence="1">Uncharacterized protein</fullName>
    </submittedName>
</protein>
<reference evidence="1" key="1">
    <citation type="journal article" date="2019" name="bioRxiv">
        <title>The Genome of the Zebra Mussel, Dreissena polymorpha: A Resource for Invasive Species Research.</title>
        <authorList>
            <person name="McCartney M.A."/>
            <person name="Auch B."/>
            <person name="Kono T."/>
            <person name="Mallez S."/>
            <person name="Zhang Y."/>
            <person name="Obille A."/>
            <person name="Becker A."/>
            <person name="Abrahante J.E."/>
            <person name="Garbe J."/>
            <person name="Badalamenti J.P."/>
            <person name="Herman A."/>
            <person name="Mangelson H."/>
            <person name="Liachko I."/>
            <person name="Sullivan S."/>
            <person name="Sone E.D."/>
            <person name="Koren S."/>
            <person name="Silverstein K.A.T."/>
            <person name="Beckman K.B."/>
            <person name="Gohl D.M."/>
        </authorList>
    </citation>
    <scope>NUCLEOTIDE SEQUENCE</scope>
    <source>
        <strain evidence="1">Duluth1</strain>
        <tissue evidence="1">Whole animal</tissue>
    </source>
</reference>
<sequence length="56" mass="6304">MVQIHATHSDSLCDDVCATCENIRKRVVGALEEEEKLEATDAYGDHIRRAKVVITY</sequence>
<proteinExistence type="predicted"/>
<dbReference type="AlphaFoldDB" id="A0A9D4L9R8"/>
<keyword evidence="2" id="KW-1185">Reference proteome</keyword>
<dbReference type="Proteomes" id="UP000828390">
    <property type="component" value="Unassembled WGS sequence"/>
</dbReference>
<accession>A0A9D4L9R8</accession>
<evidence type="ECO:0000313" key="2">
    <source>
        <dbReference type="Proteomes" id="UP000828390"/>
    </source>
</evidence>
<name>A0A9D4L9R8_DREPO</name>
<reference evidence="1" key="2">
    <citation type="submission" date="2020-11" db="EMBL/GenBank/DDBJ databases">
        <authorList>
            <person name="McCartney M.A."/>
            <person name="Auch B."/>
            <person name="Kono T."/>
            <person name="Mallez S."/>
            <person name="Becker A."/>
            <person name="Gohl D.M."/>
            <person name="Silverstein K.A.T."/>
            <person name="Koren S."/>
            <person name="Bechman K.B."/>
            <person name="Herman A."/>
            <person name="Abrahante J.E."/>
            <person name="Garbe J."/>
        </authorList>
    </citation>
    <scope>NUCLEOTIDE SEQUENCE</scope>
    <source>
        <strain evidence="1">Duluth1</strain>
        <tissue evidence="1">Whole animal</tissue>
    </source>
</reference>
<gene>
    <name evidence="1" type="ORF">DPMN_096369</name>
</gene>